<dbReference type="RefSeq" id="XP_011498194.1">
    <property type="nucleotide sequence ID" value="XM_011499892.1"/>
</dbReference>
<evidence type="ECO:0000313" key="3">
    <source>
        <dbReference type="RefSeq" id="XP_011498194.1"/>
    </source>
</evidence>
<dbReference type="Proteomes" id="UP000695007">
    <property type="component" value="Unplaced"/>
</dbReference>
<dbReference type="AlphaFoldDB" id="A0AAJ7DVR4"/>
<sequence length="98" mass="11020">MIRTLVLLAVIGICVGAPQFLIQSSVPEPHPAILENEAMEALLPDELKNDFYKNPNIVAALAQPSWFGYKEAQVTHRESDKIPREKVYHILHNAGFVR</sequence>
<feature type="signal peptide" evidence="1">
    <location>
        <begin position="1"/>
        <end position="16"/>
    </location>
</feature>
<dbReference type="KEGG" id="csol:105362452"/>
<evidence type="ECO:0000256" key="1">
    <source>
        <dbReference type="SAM" id="SignalP"/>
    </source>
</evidence>
<protein>
    <submittedName>
        <fullName evidence="3">Uncharacterized protein LOC105362452</fullName>
    </submittedName>
</protein>
<dbReference type="GeneID" id="105362452"/>
<organism evidence="2 3">
    <name type="scientific">Ceratosolen solmsi marchali</name>
    <dbReference type="NCBI Taxonomy" id="326594"/>
    <lineage>
        <taxon>Eukaryota</taxon>
        <taxon>Metazoa</taxon>
        <taxon>Ecdysozoa</taxon>
        <taxon>Arthropoda</taxon>
        <taxon>Hexapoda</taxon>
        <taxon>Insecta</taxon>
        <taxon>Pterygota</taxon>
        <taxon>Neoptera</taxon>
        <taxon>Endopterygota</taxon>
        <taxon>Hymenoptera</taxon>
        <taxon>Apocrita</taxon>
        <taxon>Proctotrupomorpha</taxon>
        <taxon>Chalcidoidea</taxon>
        <taxon>Agaonidae</taxon>
        <taxon>Agaoninae</taxon>
        <taxon>Ceratosolen</taxon>
    </lineage>
</organism>
<name>A0AAJ7DVR4_9HYME</name>
<keyword evidence="2" id="KW-1185">Reference proteome</keyword>
<keyword evidence="1" id="KW-0732">Signal</keyword>
<accession>A0AAJ7DVR4</accession>
<proteinExistence type="predicted"/>
<reference evidence="3" key="1">
    <citation type="submission" date="2025-08" db="UniProtKB">
        <authorList>
            <consortium name="RefSeq"/>
        </authorList>
    </citation>
    <scope>IDENTIFICATION</scope>
</reference>
<evidence type="ECO:0000313" key="2">
    <source>
        <dbReference type="Proteomes" id="UP000695007"/>
    </source>
</evidence>
<gene>
    <name evidence="3" type="primary">LOC105362452</name>
</gene>
<feature type="chain" id="PRO_5042532218" evidence="1">
    <location>
        <begin position="17"/>
        <end position="98"/>
    </location>
</feature>